<evidence type="ECO:0000313" key="3">
    <source>
        <dbReference type="EMBL" id="OZG51576.1"/>
    </source>
</evidence>
<dbReference type="EMBL" id="MWWR01000007">
    <property type="protein sequence ID" value="OZG51576.1"/>
    <property type="molecule type" value="Genomic_DNA"/>
</dbReference>
<feature type="transmembrane region" description="Helical" evidence="2">
    <location>
        <begin position="276"/>
        <end position="298"/>
    </location>
</feature>
<keyword evidence="2" id="KW-0472">Membrane</keyword>
<dbReference type="PANTHER" id="PTHR13328:SF4">
    <property type="entry name" value="NEGATIVE ELONGATION FACTOR A"/>
    <property type="match status" value="1"/>
</dbReference>
<dbReference type="AlphaFoldDB" id="A0A261EY35"/>
<dbReference type="InterPro" id="IPR052828">
    <property type="entry name" value="NELF-A_domain"/>
</dbReference>
<accession>A0A261EY35</accession>
<keyword evidence="2" id="KW-0812">Transmembrane</keyword>
<dbReference type="Proteomes" id="UP000216725">
    <property type="component" value="Unassembled WGS sequence"/>
</dbReference>
<proteinExistence type="predicted"/>
<feature type="transmembrane region" description="Helical" evidence="2">
    <location>
        <begin position="435"/>
        <end position="456"/>
    </location>
</feature>
<evidence type="ECO:0000256" key="2">
    <source>
        <dbReference type="SAM" id="Phobius"/>
    </source>
</evidence>
<name>A0A261EY35_9BIFI</name>
<evidence type="ECO:0000313" key="4">
    <source>
        <dbReference type="Proteomes" id="UP000216725"/>
    </source>
</evidence>
<evidence type="ECO:0000256" key="1">
    <source>
        <dbReference type="SAM" id="MobiDB-lite"/>
    </source>
</evidence>
<keyword evidence="2" id="KW-1133">Transmembrane helix</keyword>
<feature type="transmembrane region" description="Helical" evidence="2">
    <location>
        <begin position="504"/>
        <end position="522"/>
    </location>
</feature>
<feature type="transmembrane region" description="Helical" evidence="2">
    <location>
        <begin position="310"/>
        <end position="333"/>
    </location>
</feature>
<feature type="transmembrane region" description="Helical" evidence="2">
    <location>
        <begin position="393"/>
        <end position="415"/>
    </location>
</feature>
<feature type="compositionally biased region" description="Low complexity" evidence="1">
    <location>
        <begin position="675"/>
        <end position="711"/>
    </location>
</feature>
<feature type="region of interest" description="Disordered" evidence="1">
    <location>
        <begin position="675"/>
        <end position="719"/>
    </location>
</feature>
<reference evidence="3 4" key="1">
    <citation type="journal article" date="2017" name="BMC Genomics">
        <title>Comparative genomic and phylogenomic analyses of the Bifidobacteriaceae family.</title>
        <authorList>
            <person name="Lugli G.A."/>
            <person name="Milani C."/>
            <person name="Turroni F."/>
            <person name="Duranti S."/>
            <person name="Mancabelli L."/>
            <person name="Mangifesta M."/>
            <person name="Ferrario C."/>
            <person name="Modesto M."/>
            <person name="Mattarelli P."/>
            <person name="Jiri K."/>
            <person name="van Sinderen D."/>
            <person name="Ventura M."/>
        </authorList>
    </citation>
    <scope>NUCLEOTIDE SEQUENCE [LARGE SCALE GENOMIC DNA]</scope>
    <source>
        <strain evidence="3 4">DSM 24742</strain>
    </source>
</reference>
<feature type="transmembrane region" description="Helical" evidence="2">
    <location>
        <begin position="345"/>
        <end position="366"/>
    </location>
</feature>
<feature type="transmembrane region" description="Helical" evidence="2">
    <location>
        <begin position="192"/>
        <end position="219"/>
    </location>
</feature>
<keyword evidence="4" id="KW-1185">Reference proteome</keyword>
<gene>
    <name evidence="3" type="ORF">PSRA_0973</name>
</gene>
<feature type="transmembrane region" description="Helical" evidence="2">
    <location>
        <begin position="543"/>
        <end position="561"/>
    </location>
</feature>
<comment type="caution">
    <text evidence="3">The sequence shown here is derived from an EMBL/GenBank/DDBJ whole genome shotgun (WGS) entry which is preliminary data.</text>
</comment>
<feature type="region of interest" description="Disordered" evidence="1">
    <location>
        <begin position="136"/>
        <end position="174"/>
    </location>
</feature>
<protein>
    <submittedName>
        <fullName evidence="3">Heme utilization or adhesion related exo protein</fullName>
    </submittedName>
</protein>
<organism evidence="3 4">
    <name type="scientific">Pseudoscardovia radai</name>
    <dbReference type="NCBI Taxonomy" id="987066"/>
    <lineage>
        <taxon>Bacteria</taxon>
        <taxon>Bacillati</taxon>
        <taxon>Actinomycetota</taxon>
        <taxon>Actinomycetes</taxon>
        <taxon>Bifidobacteriales</taxon>
        <taxon>Bifidobacteriaceae</taxon>
        <taxon>Pseudoscardovia</taxon>
    </lineage>
</organism>
<sequence>MNCPYCGNVAPLGAQVCPACGQDLTAFVAQTQATQTQATQTQATQTQAAQQAPDAAQAAAYQQPLQATDQSAQQAVAQPVAQAQYAQSVQQTIAVDSAQAAQQQYAQQPVAQTQYAQPAAQPQYAYAQQPAVQPAAQPAAQPQFAQQPAQPQYGQPQYAQPQYGQPQQYVQQTPRQTSEAALRLQADMKSPLIWQAIFAGVGIAFAAVVAMALVTLVFLKIFSPDASSAVSDIMSFSSDEEDAFSSKSFLWLLLIGLGGSLHASASGSPISMTENFSAIGLPAIGMVIGAAFGVYLLARKGAFKVVWTGLLGSVIGAVASGLVSLILGAISAVSTEDVTVTFATAHTFLSVFIFVLLGELAGFALAQSHKEEANVFLACRQWRRHARGWQRTLVEFFEFVFAVFAVLGFVALLVLQFKGRSYDSSDGTEAQAIAWLFAIIILTTFGTLVVDLLVIASFAGISYSLRGVVDGTIDFGWFMSKNHKEFKGISDADEINDAVSKFSWVPWVLLVCLVLALVYVALREAVRNQYDPAKAGWDQSWQAPAVACGIALVYWLVFPGLNAENMLTFKISPLIILTLPACVFIVEALSRTLGTAIMTPNSPLYSIALGGAVAVDGAAPAAAPAAQMTAAAPAGASYAAAQPTYQQPTAGTAPAQGYQQPAAYAAQPAQATYAQTTVAQPQAAQPQAAQPQAAQPTYTQPTYTQPTYTQPGQGGQPTA</sequence>
<feature type="transmembrane region" description="Helical" evidence="2">
    <location>
        <begin position="567"/>
        <end position="589"/>
    </location>
</feature>
<dbReference type="PANTHER" id="PTHR13328">
    <property type="entry name" value="NEGATIVE ELONGATION FACTOR A NELF-A"/>
    <property type="match status" value="1"/>
</dbReference>